<dbReference type="SUPFAM" id="SSF47162">
    <property type="entry name" value="Apolipoprotein"/>
    <property type="match status" value="1"/>
</dbReference>
<keyword evidence="1" id="KW-0175">Coiled coil</keyword>
<protein>
    <recommendedName>
        <fullName evidence="4">Coiled coil domain-containing protein</fullName>
    </recommendedName>
</protein>
<dbReference type="RefSeq" id="WP_011940916.1">
    <property type="nucleotide sequence ID" value="NC_009483.1"/>
</dbReference>
<name>A5G915_GEOUR</name>
<proteinExistence type="predicted"/>
<sequence>MDTKEEYRKKLEEQLKEWKEKIETLETKAVHLTAGAKSQLTREIDELLQKKEVLKEKWNALQKASGEEWESMKGGMDKASAELKSALDRVASHFKKQ</sequence>
<keyword evidence="3" id="KW-1185">Reference proteome</keyword>
<evidence type="ECO:0008006" key="4">
    <source>
        <dbReference type="Google" id="ProtNLM"/>
    </source>
</evidence>
<accession>A5G915</accession>
<dbReference type="AlphaFoldDB" id="A5G915"/>
<organism evidence="2 3">
    <name type="scientific">Geotalea uraniireducens (strain Rf4)</name>
    <name type="common">Geobacter uraniireducens</name>
    <dbReference type="NCBI Taxonomy" id="351605"/>
    <lineage>
        <taxon>Bacteria</taxon>
        <taxon>Pseudomonadati</taxon>
        <taxon>Thermodesulfobacteriota</taxon>
        <taxon>Desulfuromonadia</taxon>
        <taxon>Geobacterales</taxon>
        <taxon>Geobacteraceae</taxon>
        <taxon>Geotalea</taxon>
    </lineage>
</organism>
<evidence type="ECO:0000313" key="3">
    <source>
        <dbReference type="Proteomes" id="UP000006695"/>
    </source>
</evidence>
<dbReference type="EMBL" id="CP000698">
    <property type="protein sequence ID" value="ABQ28283.1"/>
    <property type="molecule type" value="Genomic_DNA"/>
</dbReference>
<gene>
    <name evidence="2" type="ordered locus">Gura_4140</name>
</gene>
<evidence type="ECO:0000313" key="2">
    <source>
        <dbReference type="EMBL" id="ABQ28283.1"/>
    </source>
</evidence>
<dbReference type="Proteomes" id="UP000006695">
    <property type="component" value="Chromosome"/>
</dbReference>
<dbReference type="KEGG" id="gur:Gura_4140"/>
<evidence type="ECO:0000256" key="1">
    <source>
        <dbReference type="SAM" id="Coils"/>
    </source>
</evidence>
<feature type="coiled-coil region" evidence="1">
    <location>
        <begin position="1"/>
        <end position="64"/>
    </location>
</feature>
<dbReference type="STRING" id="351605.Gura_4140"/>
<reference evidence="2 3" key="1">
    <citation type="submission" date="2007-05" db="EMBL/GenBank/DDBJ databases">
        <title>Complete sequence of Geobacter uraniireducens Rf4.</title>
        <authorList>
            <consortium name="US DOE Joint Genome Institute"/>
            <person name="Copeland A."/>
            <person name="Lucas S."/>
            <person name="Lapidus A."/>
            <person name="Barry K."/>
            <person name="Detter J.C."/>
            <person name="Glavina del Rio T."/>
            <person name="Hammon N."/>
            <person name="Israni S."/>
            <person name="Dalin E."/>
            <person name="Tice H."/>
            <person name="Pitluck S."/>
            <person name="Chertkov O."/>
            <person name="Brettin T."/>
            <person name="Bruce D."/>
            <person name="Han C."/>
            <person name="Schmutz J."/>
            <person name="Larimer F."/>
            <person name="Land M."/>
            <person name="Hauser L."/>
            <person name="Kyrpides N."/>
            <person name="Mikhailova N."/>
            <person name="Shelobolina E."/>
            <person name="Aklujkar M."/>
            <person name="Lovley D."/>
            <person name="Richardson P."/>
        </authorList>
    </citation>
    <scope>NUCLEOTIDE SEQUENCE [LARGE SCALE GENOMIC DNA]</scope>
    <source>
        <strain evidence="2 3">Rf4</strain>
    </source>
</reference>
<dbReference type="HOGENOM" id="CLU_142668_1_1_7"/>
<dbReference type="OrthoDB" id="5459266at2"/>